<dbReference type="InterPro" id="IPR038732">
    <property type="entry name" value="HpyO/CreE_NAD-binding"/>
</dbReference>
<dbReference type="RefSeq" id="WP_157986114.1">
    <property type="nucleotide sequence ID" value="NZ_JALBUU010000120.1"/>
</dbReference>
<reference evidence="2 3" key="1">
    <citation type="submission" date="2022-03" db="EMBL/GenBank/DDBJ databases">
        <title>Complete genome analysis of Roseomonas KG 17.1 : a prolific producer of plant growth promoters.</title>
        <authorList>
            <person name="Saadouli I."/>
            <person name="Najjari A."/>
            <person name="Mosbah A."/>
            <person name="Ouzari H.I."/>
        </authorList>
    </citation>
    <scope>NUCLEOTIDE SEQUENCE [LARGE SCALE GENOMIC DNA]</scope>
    <source>
        <strain evidence="2 3">KG17-1</strain>
    </source>
</reference>
<gene>
    <name evidence="2" type="ORF">MON41_21820</name>
</gene>
<organism evidence="2 3">
    <name type="scientific">Teichococcus vastitatis</name>
    <dbReference type="NCBI Taxonomy" id="2307076"/>
    <lineage>
        <taxon>Bacteria</taxon>
        <taxon>Pseudomonadati</taxon>
        <taxon>Pseudomonadota</taxon>
        <taxon>Alphaproteobacteria</taxon>
        <taxon>Acetobacterales</taxon>
        <taxon>Roseomonadaceae</taxon>
        <taxon>Roseomonas</taxon>
    </lineage>
</organism>
<keyword evidence="3" id="KW-1185">Reference proteome</keyword>
<accession>A0ABS9WAG2</accession>
<protein>
    <submittedName>
        <fullName evidence="2">FAD/NAD(P)-binding protein</fullName>
    </submittedName>
</protein>
<dbReference type="Pfam" id="PF13454">
    <property type="entry name" value="NAD_binding_9"/>
    <property type="match status" value="1"/>
</dbReference>
<evidence type="ECO:0000313" key="2">
    <source>
        <dbReference type="EMBL" id="MCI0756290.1"/>
    </source>
</evidence>
<dbReference type="Proteomes" id="UP001201985">
    <property type="component" value="Unassembled WGS sequence"/>
</dbReference>
<dbReference type="EMBL" id="JALBUU010000120">
    <property type="protein sequence ID" value="MCI0756290.1"/>
    <property type="molecule type" value="Genomic_DNA"/>
</dbReference>
<name>A0ABS9WAG2_9PROT</name>
<comment type="caution">
    <text evidence="2">The sequence shown here is derived from an EMBL/GenBank/DDBJ whole genome shotgun (WGS) entry which is preliminary data.</text>
</comment>
<sequence>MSEWLAARPDAPAMALGFLVFAPRQLYGRYLAEQFRAAKGPMLRHLPHSVSRPQRQSSGFLLEAGGRQHRVDRVALAVGGFAAPDEAPRPVFSNP</sequence>
<evidence type="ECO:0000313" key="3">
    <source>
        <dbReference type="Proteomes" id="UP001201985"/>
    </source>
</evidence>
<evidence type="ECO:0000259" key="1">
    <source>
        <dbReference type="Pfam" id="PF13454"/>
    </source>
</evidence>
<feature type="domain" description="FAD-dependent urate hydroxylase HpyO/Asp monooxygenase CreE-like FAD/NAD(P)-binding" evidence="1">
    <location>
        <begin position="2"/>
        <end position="80"/>
    </location>
</feature>
<proteinExistence type="predicted"/>